<evidence type="ECO:0000259" key="5">
    <source>
        <dbReference type="PROSITE" id="PS50072"/>
    </source>
</evidence>
<dbReference type="EC" id="5.2.1.8" evidence="4"/>
<dbReference type="GO" id="GO:0003755">
    <property type="term" value="F:peptidyl-prolyl cis-trans isomerase activity"/>
    <property type="evidence" value="ECO:0007669"/>
    <property type="project" value="UniProtKB-UniRule"/>
</dbReference>
<evidence type="ECO:0000256" key="1">
    <source>
        <dbReference type="ARBA" id="ARBA00007365"/>
    </source>
</evidence>
<evidence type="ECO:0000256" key="2">
    <source>
        <dbReference type="ARBA" id="ARBA00023110"/>
    </source>
</evidence>
<accession>A0A178M5F6</accession>
<dbReference type="InterPro" id="IPR029000">
    <property type="entry name" value="Cyclophilin-like_dom_sf"/>
</dbReference>
<protein>
    <recommendedName>
        <fullName evidence="4">Peptidyl-prolyl cis-trans isomerase</fullName>
        <shortName evidence="4">PPIase</shortName>
        <ecNumber evidence="4">5.2.1.8</ecNumber>
    </recommendedName>
</protein>
<dbReference type="PROSITE" id="PS50072">
    <property type="entry name" value="CSA_PPIASE_2"/>
    <property type="match status" value="1"/>
</dbReference>
<dbReference type="Gene3D" id="2.40.100.10">
    <property type="entry name" value="Cyclophilin-like"/>
    <property type="match status" value="1"/>
</dbReference>
<dbReference type="SUPFAM" id="SSF50891">
    <property type="entry name" value="Cyclophilin-like"/>
    <property type="match status" value="1"/>
</dbReference>
<evidence type="ECO:0000256" key="4">
    <source>
        <dbReference type="RuleBase" id="RU363019"/>
    </source>
</evidence>
<name>A0A178M5F6_9PROT</name>
<dbReference type="OrthoDB" id="9807797at2"/>
<dbReference type="GO" id="GO:0006457">
    <property type="term" value="P:protein folding"/>
    <property type="evidence" value="ECO:0007669"/>
    <property type="project" value="InterPro"/>
</dbReference>
<reference evidence="6 7" key="1">
    <citation type="submission" date="2016-04" db="EMBL/GenBank/DDBJ databases">
        <title>Draft genome sequence of freshwater magnetotactic bacteria Magnetospirillum marisnigri SP-1 and Magnetospirillum moscoviense BB-1.</title>
        <authorList>
            <person name="Koziaeva V."/>
            <person name="Dziuba M.V."/>
            <person name="Ivanov T.M."/>
            <person name="Kuznetsov B."/>
            <person name="Grouzdev D.S."/>
        </authorList>
    </citation>
    <scope>NUCLEOTIDE SEQUENCE [LARGE SCALE GENOMIC DNA]</scope>
    <source>
        <strain evidence="6 7">SP-1</strain>
    </source>
</reference>
<dbReference type="STRING" id="1285242.A6A04_08855"/>
<comment type="similarity">
    <text evidence="1 4">Belongs to the cyclophilin-type PPIase family.</text>
</comment>
<comment type="caution">
    <text evidence="6">The sequence shown here is derived from an EMBL/GenBank/DDBJ whole genome shotgun (WGS) entry which is preliminary data.</text>
</comment>
<feature type="domain" description="PPIase cyclophilin-type" evidence="5">
    <location>
        <begin position="30"/>
        <end position="184"/>
    </location>
</feature>
<dbReference type="EMBL" id="LWQT01000120">
    <property type="protein sequence ID" value="OAN43982.1"/>
    <property type="molecule type" value="Genomic_DNA"/>
</dbReference>
<dbReference type="PANTHER" id="PTHR45625">
    <property type="entry name" value="PEPTIDYL-PROLYL CIS-TRANS ISOMERASE-RELATED"/>
    <property type="match status" value="1"/>
</dbReference>
<dbReference type="InterPro" id="IPR002130">
    <property type="entry name" value="Cyclophilin-type_PPIase_dom"/>
</dbReference>
<keyword evidence="3 4" id="KW-0413">Isomerase</keyword>
<dbReference type="PROSITE" id="PS00170">
    <property type="entry name" value="CSA_PPIASE_1"/>
    <property type="match status" value="1"/>
</dbReference>
<dbReference type="InterPro" id="IPR044666">
    <property type="entry name" value="Cyclophilin_A-like"/>
</dbReference>
<organism evidence="6 7">
    <name type="scientific">Paramagnetospirillum marisnigri</name>
    <dbReference type="NCBI Taxonomy" id="1285242"/>
    <lineage>
        <taxon>Bacteria</taxon>
        <taxon>Pseudomonadati</taxon>
        <taxon>Pseudomonadota</taxon>
        <taxon>Alphaproteobacteria</taxon>
        <taxon>Rhodospirillales</taxon>
        <taxon>Magnetospirillaceae</taxon>
        <taxon>Paramagnetospirillum</taxon>
    </lineage>
</organism>
<gene>
    <name evidence="6" type="ORF">A6A04_08855</name>
</gene>
<keyword evidence="2 4" id="KW-0697">Rotamase</keyword>
<dbReference type="PANTHER" id="PTHR45625:SF4">
    <property type="entry name" value="PEPTIDYLPROLYL ISOMERASE DOMAIN AND WD REPEAT-CONTAINING PROTEIN 1"/>
    <property type="match status" value="1"/>
</dbReference>
<feature type="signal peptide" evidence="4">
    <location>
        <begin position="1"/>
        <end position="25"/>
    </location>
</feature>
<dbReference type="PRINTS" id="PR00153">
    <property type="entry name" value="CSAPPISMRASE"/>
</dbReference>
<dbReference type="AlphaFoldDB" id="A0A178M5F6"/>
<dbReference type="CDD" id="cd00317">
    <property type="entry name" value="cyclophilin"/>
    <property type="match status" value="1"/>
</dbReference>
<keyword evidence="7" id="KW-1185">Reference proteome</keyword>
<evidence type="ECO:0000313" key="7">
    <source>
        <dbReference type="Proteomes" id="UP000078428"/>
    </source>
</evidence>
<evidence type="ECO:0000313" key="6">
    <source>
        <dbReference type="EMBL" id="OAN43982.1"/>
    </source>
</evidence>
<dbReference type="Pfam" id="PF00160">
    <property type="entry name" value="Pro_isomerase"/>
    <property type="match status" value="1"/>
</dbReference>
<dbReference type="Proteomes" id="UP000078428">
    <property type="component" value="Unassembled WGS sequence"/>
</dbReference>
<comment type="catalytic activity">
    <reaction evidence="4">
        <text>[protein]-peptidylproline (omega=180) = [protein]-peptidylproline (omega=0)</text>
        <dbReference type="Rhea" id="RHEA:16237"/>
        <dbReference type="Rhea" id="RHEA-COMP:10747"/>
        <dbReference type="Rhea" id="RHEA-COMP:10748"/>
        <dbReference type="ChEBI" id="CHEBI:83833"/>
        <dbReference type="ChEBI" id="CHEBI:83834"/>
        <dbReference type="EC" id="5.2.1.8"/>
    </reaction>
</comment>
<evidence type="ECO:0000256" key="3">
    <source>
        <dbReference type="ARBA" id="ARBA00023235"/>
    </source>
</evidence>
<proteinExistence type="inferred from homology"/>
<sequence>MTSVFKRFALALAALALSALHPALAAGPDDTWVLELSSGKVVIEFRNDLAPHHVARIKELTRKGFYDGTPFHRVIAGFMAQGGDPTGTGSGGSGTRIRAEFTGEPFVRGVVGMARSGSPDSADSQFFIMLGSAPSLDGKYTAFGRVLEGMEFVDRIKKGDAGDNGIVSNPDKLLRAQILADVKK</sequence>
<dbReference type="InterPro" id="IPR020892">
    <property type="entry name" value="Cyclophilin-type_PPIase_CS"/>
</dbReference>
<feature type="chain" id="PRO_5007949779" description="Peptidyl-prolyl cis-trans isomerase" evidence="4">
    <location>
        <begin position="26"/>
        <end position="184"/>
    </location>
</feature>
<dbReference type="RefSeq" id="WP_068495773.1">
    <property type="nucleotide sequence ID" value="NZ_LWQT01000120.1"/>
</dbReference>
<comment type="function">
    <text evidence="4">PPIases accelerate the folding of proteins. It catalyzes the cis-trans isomerization of proline imidic peptide bonds in oligopeptides.</text>
</comment>
<keyword evidence="4" id="KW-0732">Signal</keyword>